<accession>A0A0F9I2S6</accession>
<dbReference type="InterPro" id="IPR009097">
    <property type="entry name" value="Cyclic_Pdiesterase"/>
</dbReference>
<dbReference type="EMBL" id="LAZR01013466">
    <property type="protein sequence ID" value="KKM21842.1"/>
    <property type="molecule type" value="Genomic_DNA"/>
</dbReference>
<dbReference type="AlphaFoldDB" id="A0A0F9I2S6"/>
<name>A0A0F9I2S6_9ZZZZ</name>
<dbReference type="Gene3D" id="3.90.1140.10">
    <property type="entry name" value="Cyclic phosphodiesterase"/>
    <property type="match status" value="1"/>
</dbReference>
<evidence type="ECO:0000313" key="1">
    <source>
        <dbReference type="EMBL" id="KKM21842.1"/>
    </source>
</evidence>
<dbReference type="Pfam" id="PF13563">
    <property type="entry name" value="2_5_RNA_ligase2"/>
    <property type="match status" value="1"/>
</dbReference>
<dbReference type="SUPFAM" id="SSF55144">
    <property type="entry name" value="LigT-like"/>
    <property type="match status" value="1"/>
</dbReference>
<sequence length="151" mass="17302">NWGTKHITAEDVYTEEKKYGREDEIHVTIKYGLHTANAKDVKNVLKNFGSFAITLGNISRFAPPDKEYDVVKLEVESPELHKLHSLLGEKLENSDEWLEYRPHVTFAYIKKGTCSQLSGDDTFKGEKIKVEEITFSSKDGNKETIQLRKKV</sequence>
<protein>
    <recommendedName>
        <fullName evidence="2">Phosphoesterase HXTX domain-containing protein</fullName>
    </recommendedName>
</protein>
<gene>
    <name evidence="1" type="ORF">LCGC14_1631420</name>
</gene>
<reference evidence="1" key="1">
    <citation type="journal article" date="2015" name="Nature">
        <title>Complex archaea that bridge the gap between prokaryotes and eukaryotes.</title>
        <authorList>
            <person name="Spang A."/>
            <person name="Saw J.H."/>
            <person name="Jorgensen S.L."/>
            <person name="Zaremba-Niedzwiedzka K."/>
            <person name="Martijn J."/>
            <person name="Lind A.E."/>
            <person name="van Eijk R."/>
            <person name="Schleper C."/>
            <person name="Guy L."/>
            <person name="Ettema T.J."/>
        </authorList>
    </citation>
    <scope>NUCLEOTIDE SEQUENCE</scope>
</reference>
<organism evidence="1">
    <name type="scientific">marine sediment metagenome</name>
    <dbReference type="NCBI Taxonomy" id="412755"/>
    <lineage>
        <taxon>unclassified sequences</taxon>
        <taxon>metagenomes</taxon>
        <taxon>ecological metagenomes</taxon>
    </lineage>
</organism>
<evidence type="ECO:0008006" key="2">
    <source>
        <dbReference type="Google" id="ProtNLM"/>
    </source>
</evidence>
<comment type="caution">
    <text evidence="1">The sequence shown here is derived from an EMBL/GenBank/DDBJ whole genome shotgun (WGS) entry which is preliminary data.</text>
</comment>
<proteinExistence type="predicted"/>
<feature type="non-terminal residue" evidence="1">
    <location>
        <position position="1"/>
    </location>
</feature>